<comment type="similarity">
    <text evidence="1">Belongs to the HAD-like hydrolase superfamily. CbbY/CbbZ/Gph/YieH family.</text>
</comment>
<sequence>MLELSRYQAIIFDMDGTLLDTMPNHVEAWQKTAEYFDFPFDKEWLHSLGGMPSPKIAHEVSKRYAIELDCLAVSKRKMAFFAQLSAQANPIAVTFDVFKRYTGIKPMAIGTGSQRLSAMDLLKKAGIVDDFQAIVTANEVDNHKPFPDTFLKAAALMAVKPESCVVFEDTQLGLRAAHAAGMDCYLVTNNELKFHPVS</sequence>
<comment type="caution">
    <text evidence="2">The sequence shown here is derived from an EMBL/GenBank/DDBJ whole genome shotgun (WGS) entry which is preliminary data.</text>
</comment>
<dbReference type="InterPro" id="IPR041492">
    <property type="entry name" value="HAD_2"/>
</dbReference>
<dbReference type="SFLD" id="SFLDG01129">
    <property type="entry name" value="C1.5:_HAD__Beta-PGM__Phosphata"/>
    <property type="match status" value="1"/>
</dbReference>
<keyword evidence="3" id="KW-1185">Reference proteome</keyword>
<dbReference type="InterPro" id="IPR023198">
    <property type="entry name" value="PGP-like_dom2"/>
</dbReference>
<evidence type="ECO:0000313" key="2">
    <source>
        <dbReference type="EMBL" id="MCJ2377053.1"/>
    </source>
</evidence>
<evidence type="ECO:0000256" key="1">
    <source>
        <dbReference type="ARBA" id="ARBA00006171"/>
    </source>
</evidence>
<accession>A0A9X2AZ16</accession>
<organism evidence="2 3">
    <name type="scientific">Vibrio gelatinilyticus</name>
    <dbReference type="NCBI Taxonomy" id="2893468"/>
    <lineage>
        <taxon>Bacteria</taxon>
        <taxon>Pseudomonadati</taxon>
        <taxon>Pseudomonadota</taxon>
        <taxon>Gammaproteobacteria</taxon>
        <taxon>Vibrionales</taxon>
        <taxon>Vibrionaceae</taxon>
        <taxon>Vibrio</taxon>
    </lineage>
</organism>
<dbReference type="Gene3D" id="3.40.50.1000">
    <property type="entry name" value="HAD superfamily/HAD-like"/>
    <property type="match status" value="1"/>
</dbReference>
<dbReference type="AlphaFoldDB" id="A0A9X2AZ16"/>
<dbReference type="Pfam" id="PF13419">
    <property type="entry name" value="HAD_2"/>
    <property type="match status" value="1"/>
</dbReference>
<evidence type="ECO:0000313" key="3">
    <source>
        <dbReference type="Proteomes" id="UP001139488"/>
    </source>
</evidence>
<dbReference type="InterPro" id="IPR023214">
    <property type="entry name" value="HAD_sf"/>
</dbReference>
<dbReference type="SUPFAM" id="SSF56784">
    <property type="entry name" value="HAD-like"/>
    <property type="match status" value="1"/>
</dbReference>
<dbReference type="InterPro" id="IPR006439">
    <property type="entry name" value="HAD-SF_hydro_IA"/>
</dbReference>
<dbReference type="CDD" id="cd07505">
    <property type="entry name" value="HAD_BPGM-like"/>
    <property type="match status" value="1"/>
</dbReference>
<keyword evidence="2" id="KW-0378">Hydrolase</keyword>
<dbReference type="SFLD" id="SFLDS00003">
    <property type="entry name" value="Haloacid_Dehalogenase"/>
    <property type="match status" value="1"/>
</dbReference>
<dbReference type="NCBIfam" id="TIGR01509">
    <property type="entry name" value="HAD-SF-IA-v3"/>
    <property type="match status" value="1"/>
</dbReference>
<dbReference type="GO" id="GO:0050308">
    <property type="term" value="F:sugar-phosphatase activity"/>
    <property type="evidence" value="ECO:0007669"/>
    <property type="project" value="TreeGrafter"/>
</dbReference>
<protein>
    <submittedName>
        <fullName evidence="2">Beta-phosphoglucomutase family hydrolase</fullName>
    </submittedName>
</protein>
<dbReference type="InterPro" id="IPR036412">
    <property type="entry name" value="HAD-like_sf"/>
</dbReference>
<dbReference type="PANTHER" id="PTHR43481:SF4">
    <property type="entry name" value="GLYCEROL-1-PHOSPHATE PHOSPHOHYDROLASE 1-RELATED"/>
    <property type="match status" value="1"/>
</dbReference>
<dbReference type="Proteomes" id="UP001139488">
    <property type="component" value="Unassembled WGS sequence"/>
</dbReference>
<dbReference type="RefSeq" id="WP_244356988.1">
    <property type="nucleotide sequence ID" value="NZ_JAJNNZ010000006.1"/>
</dbReference>
<dbReference type="NCBIfam" id="TIGR02009">
    <property type="entry name" value="PGMB-YQAB-SF"/>
    <property type="match status" value="1"/>
</dbReference>
<dbReference type="InterPro" id="IPR051806">
    <property type="entry name" value="HAD-like_SPP"/>
</dbReference>
<reference evidence="2" key="1">
    <citation type="submission" date="2021-11" db="EMBL/GenBank/DDBJ databases">
        <title>Vibrio ZSDE26 sp. nov. and Vibrio ZSDZ34 sp. nov., isolated from coastal seawater in Qingdao.</title>
        <authorList>
            <person name="Zhang P."/>
        </authorList>
    </citation>
    <scope>NUCLEOTIDE SEQUENCE</scope>
    <source>
        <strain evidence="2">ZSDZ34</strain>
    </source>
</reference>
<dbReference type="EMBL" id="JAJNNZ010000006">
    <property type="protein sequence ID" value="MCJ2377053.1"/>
    <property type="molecule type" value="Genomic_DNA"/>
</dbReference>
<name>A0A9X2AZ16_9VIBR</name>
<gene>
    <name evidence="2" type="ORF">LNL84_09425</name>
</gene>
<dbReference type="Gene3D" id="1.10.150.240">
    <property type="entry name" value="Putative phosphatase, domain 2"/>
    <property type="match status" value="1"/>
</dbReference>
<dbReference type="PANTHER" id="PTHR43481">
    <property type="entry name" value="FRUCTOSE-1-PHOSPHATE PHOSPHATASE"/>
    <property type="match status" value="1"/>
</dbReference>
<dbReference type="InterPro" id="IPR010976">
    <property type="entry name" value="B-phosphoglucomutase_hydrolase"/>
</dbReference>
<proteinExistence type="inferred from homology"/>